<dbReference type="InterPro" id="IPR006429">
    <property type="entry name" value="Phage_lambda_portal"/>
</dbReference>
<protein>
    <submittedName>
        <fullName evidence="1">Phage portal protein, lambda family</fullName>
    </submittedName>
</protein>
<reference evidence="1 2" key="1">
    <citation type="submission" date="2016-10" db="EMBL/GenBank/DDBJ databases">
        <authorList>
            <person name="de Groot N.N."/>
        </authorList>
    </citation>
    <scope>NUCLEOTIDE SEQUENCE [LARGE SCALE GENOMIC DNA]</scope>
    <source>
        <strain evidence="1 2">DSM 3857</strain>
    </source>
</reference>
<evidence type="ECO:0000313" key="1">
    <source>
        <dbReference type="EMBL" id="SEM61359.1"/>
    </source>
</evidence>
<organism evidence="1 2">
    <name type="scientific">Gemmobacter aquatilis</name>
    <dbReference type="NCBI Taxonomy" id="933059"/>
    <lineage>
        <taxon>Bacteria</taxon>
        <taxon>Pseudomonadati</taxon>
        <taxon>Pseudomonadota</taxon>
        <taxon>Alphaproteobacteria</taxon>
        <taxon>Rhodobacterales</taxon>
        <taxon>Paracoccaceae</taxon>
        <taxon>Gemmobacter</taxon>
    </lineage>
</organism>
<dbReference type="AlphaFoldDB" id="A0A1H7ZV34"/>
<dbReference type="GO" id="GO:0019068">
    <property type="term" value="P:virion assembly"/>
    <property type="evidence" value="ECO:0007669"/>
    <property type="project" value="InterPro"/>
</dbReference>
<name>A0A1H7ZV34_9RHOB</name>
<dbReference type="GO" id="GO:0005198">
    <property type="term" value="F:structural molecule activity"/>
    <property type="evidence" value="ECO:0007669"/>
    <property type="project" value="InterPro"/>
</dbReference>
<sequence>MTFSNPGAGLAQAVEFLRAQDREIATGVGLTFEMLTGDLGEANYSSARVGLLDFRRRAEMLQRNLIEAGLLRPLWRRWIDVQALAGAIPPEALADHLAVRFVPPGWAWVDPKNEVEADVAAIAAGLKSREEVVAGRGRDIDELDEERARDRAQNIKGESHE</sequence>
<accession>A0A1H7ZV34</accession>
<proteinExistence type="predicted"/>
<dbReference type="RefSeq" id="WP_245749352.1">
    <property type="nucleotide sequence ID" value="NZ_FOCE01000001.1"/>
</dbReference>
<gene>
    <name evidence="1" type="ORF">SAMN04488103_101628</name>
</gene>
<dbReference type="Proteomes" id="UP000198761">
    <property type="component" value="Unassembled WGS sequence"/>
</dbReference>
<dbReference type="EMBL" id="FOCE01000001">
    <property type="protein sequence ID" value="SEM61359.1"/>
    <property type="molecule type" value="Genomic_DNA"/>
</dbReference>
<evidence type="ECO:0000313" key="2">
    <source>
        <dbReference type="Proteomes" id="UP000198761"/>
    </source>
</evidence>
<keyword evidence="2" id="KW-1185">Reference proteome</keyword>
<dbReference type="Pfam" id="PF05136">
    <property type="entry name" value="Phage_portal_2"/>
    <property type="match status" value="1"/>
</dbReference>
<dbReference type="STRING" id="933059.SAMN04488103_101628"/>